<protein>
    <recommendedName>
        <fullName evidence="8">CaM kinase-like vesicle-associated protein</fullName>
    </recommendedName>
</protein>
<comment type="function">
    <text evidence="9">Does not appear to have detectable kinase activity.</text>
</comment>
<feature type="compositionally biased region" description="Basic and acidic residues" evidence="10">
    <location>
        <begin position="422"/>
        <end position="434"/>
    </location>
</feature>
<keyword evidence="6" id="KW-0968">Cytoplasmic vesicle</keyword>
<dbReference type="Gene3D" id="3.30.200.20">
    <property type="entry name" value="Phosphorylase Kinase, domain 1"/>
    <property type="match status" value="1"/>
</dbReference>
<evidence type="ECO:0000256" key="6">
    <source>
        <dbReference type="ARBA" id="ARBA00023329"/>
    </source>
</evidence>
<keyword evidence="13" id="KW-1185">Reference proteome</keyword>
<evidence type="ECO:0000256" key="2">
    <source>
        <dbReference type="ARBA" id="ARBA00004284"/>
    </source>
</evidence>
<gene>
    <name evidence="12" type="ORF">AAFF_G00260140</name>
</gene>
<dbReference type="PANTHER" id="PTHR24347">
    <property type="entry name" value="SERINE/THREONINE-PROTEIN KINASE"/>
    <property type="match status" value="1"/>
</dbReference>
<evidence type="ECO:0000256" key="9">
    <source>
        <dbReference type="ARBA" id="ARBA00055881"/>
    </source>
</evidence>
<dbReference type="Gene3D" id="1.10.510.10">
    <property type="entry name" value="Transferase(Phosphotransferase) domain 1"/>
    <property type="match status" value="1"/>
</dbReference>
<comment type="caution">
    <text evidence="12">The sequence shown here is derived from an EMBL/GenBank/DDBJ whole genome shotgun (WGS) entry which is preliminary data.</text>
</comment>
<evidence type="ECO:0000259" key="11">
    <source>
        <dbReference type="PROSITE" id="PS50011"/>
    </source>
</evidence>
<dbReference type="GO" id="GO:0005516">
    <property type="term" value="F:calmodulin binding"/>
    <property type="evidence" value="ECO:0007669"/>
    <property type="project" value="UniProtKB-KW"/>
</dbReference>
<dbReference type="FunFam" id="1.10.510.10:FF:000188">
    <property type="entry name" value="CaM kinase-like vesicle-associated, like"/>
    <property type="match status" value="1"/>
</dbReference>
<feature type="compositionally biased region" description="Polar residues" evidence="10">
    <location>
        <begin position="435"/>
        <end position="457"/>
    </location>
</feature>
<comment type="cofactor">
    <cofactor evidence="1">
        <name>Ca(2+)</name>
        <dbReference type="ChEBI" id="CHEBI:29108"/>
    </cofactor>
</comment>
<keyword evidence="5" id="KW-0472">Membrane</keyword>
<dbReference type="GO" id="GO:0045202">
    <property type="term" value="C:synapse"/>
    <property type="evidence" value="ECO:0007669"/>
    <property type="project" value="UniProtKB-ARBA"/>
</dbReference>
<evidence type="ECO:0000256" key="4">
    <source>
        <dbReference type="ARBA" id="ARBA00022860"/>
    </source>
</evidence>
<evidence type="ECO:0000256" key="8">
    <source>
        <dbReference type="ARBA" id="ARBA00039200"/>
    </source>
</evidence>
<organism evidence="12 13">
    <name type="scientific">Aldrovandia affinis</name>
    <dbReference type="NCBI Taxonomy" id="143900"/>
    <lineage>
        <taxon>Eukaryota</taxon>
        <taxon>Metazoa</taxon>
        <taxon>Chordata</taxon>
        <taxon>Craniata</taxon>
        <taxon>Vertebrata</taxon>
        <taxon>Euteleostomi</taxon>
        <taxon>Actinopterygii</taxon>
        <taxon>Neopterygii</taxon>
        <taxon>Teleostei</taxon>
        <taxon>Notacanthiformes</taxon>
        <taxon>Halosauridae</taxon>
        <taxon>Aldrovandia</taxon>
    </lineage>
</organism>
<proteinExistence type="inferred from homology"/>
<feature type="compositionally biased region" description="Basic and acidic residues" evidence="10">
    <location>
        <begin position="482"/>
        <end position="492"/>
    </location>
</feature>
<dbReference type="EMBL" id="JAINUG010000353">
    <property type="protein sequence ID" value="KAJ8377456.1"/>
    <property type="molecule type" value="Genomic_DNA"/>
</dbReference>
<comment type="similarity">
    <text evidence="3">Belongs to the protein kinase superfamily. CAMK Ser/Thr protein kinase family.</text>
</comment>
<dbReference type="AlphaFoldDB" id="A0AAD7RCB9"/>
<evidence type="ECO:0000256" key="10">
    <source>
        <dbReference type="SAM" id="MobiDB-lite"/>
    </source>
</evidence>
<dbReference type="PROSITE" id="PS50011">
    <property type="entry name" value="PROTEIN_KINASE_DOM"/>
    <property type="match status" value="1"/>
</dbReference>
<keyword evidence="4" id="KW-0112">Calmodulin-binding</keyword>
<dbReference type="GO" id="GO:0004672">
    <property type="term" value="F:protein kinase activity"/>
    <property type="evidence" value="ECO:0007669"/>
    <property type="project" value="InterPro"/>
</dbReference>
<sequence>MLLRNPCDIPAARTKQQCREHSAIYTSAQPTRDMASLHLCTPAGVNALNKVSSAMPFGCLVPRDGGRSSSLSDITDKYEFGEILRAKEFCELCLAKERRTGEVFICKKFLKKDGRKVRRAAKNEILILRMVSHPNILQLVDTYETRKGYFIIQEIATGGDLFDWILNQGSYTERDAAYVIRQVLEAVAYLHSLNIIHRNLKLENLMYYTENNQSKVVLQDFYLSRFENSSITEPCGTPEYLAPEVVSRRRYGRPVDCWAMGVIMYILLSGNPPFYDEAEEDNTDLHNRIIFCRIAAGEFEFDSPFWDDISPAAKALVCRLMEVDQMLRITAKEALGHEWITGQVASERNLKDVVCAQFKRNFAKAKWRKALCVTTFMQRLHMPETKFPGGEGGEQGREGDEGEAAPGSTADFTQKGSSGAVEQEKEQEEQKKQECSNTAEKQPADSSTDSAYRSSHSFAPCSGLATGSTAPFENQHKAVQQQEREVEGRGLETEALWEGAEQ</sequence>
<accession>A0AAD7RCB9</accession>
<name>A0AAD7RCB9_9TELE</name>
<dbReference type="SUPFAM" id="SSF56112">
    <property type="entry name" value="Protein kinase-like (PK-like)"/>
    <property type="match status" value="1"/>
</dbReference>
<evidence type="ECO:0000256" key="3">
    <source>
        <dbReference type="ARBA" id="ARBA00006692"/>
    </source>
</evidence>
<dbReference type="GO" id="GO:0005524">
    <property type="term" value="F:ATP binding"/>
    <property type="evidence" value="ECO:0007669"/>
    <property type="project" value="InterPro"/>
</dbReference>
<evidence type="ECO:0000256" key="7">
    <source>
        <dbReference type="ARBA" id="ARBA00038588"/>
    </source>
</evidence>
<dbReference type="FunFam" id="3.30.200.20:FF:000155">
    <property type="entry name" value="CaM kinase-like vesicle-associated, like"/>
    <property type="match status" value="1"/>
</dbReference>
<comment type="subunit">
    <text evidence="7">Interacts with calmodulin, in the presence of calcium.</text>
</comment>
<feature type="compositionally biased region" description="Polar residues" evidence="10">
    <location>
        <begin position="465"/>
        <end position="481"/>
    </location>
</feature>
<comment type="subcellular location">
    <subcellularLocation>
        <location evidence="2">Cytoplasmic vesicle membrane</location>
        <topology evidence="2">Peripheral membrane protein</topology>
    </subcellularLocation>
</comment>
<evidence type="ECO:0000313" key="13">
    <source>
        <dbReference type="Proteomes" id="UP001221898"/>
    </source>
</evidence>
<feature type="region of interest" description="Disordered" evidence="10">
    <location>
        <begin position="383"/>
        <end position="502"/>
    </location>
</feature>
<dbReference type="GO" id="GO:0030659">
    <property type="term" value="C:cytoplasmic vesicle membrane"/>
    <property type="evidence" value="ECO:0007669"/>
    <property type="project" value="UniProtKB-SubCell"/>
</dbReference>
<reference evidence="12" key="1">
    <citation type="journal article" date="2023" name="Science">
        <title>Genome structures resolve the early diversification of teleost fishes.</title>
        <authorList>
            <person name="Parey E."/>
            <person name="Louis A."/>
            <person name="Montfort J."/>
            <person name="Bouchez O."/>
            <person name="Roques C."/>
            <person name="Iampietro C."/>
            <person name="Lluch J."/>
            <person name="Castinel A."/>
            <person name="Donnadieu C."/>
            <person name="Desvignes T."/>
            <person name="Floi Bucao C."/>
            <person name="Jouanno E."/>
            <person name="Wen M."/>
            <person name="Mejri S."/>
            <person name="Dirks R."/>
            <person name="Jansen H."/>
            <person name="Henkel C."/>
            <person name="Chen W.J."/>
            <person name="Zahm M."/>
            <person name="Cabau C."/>
            <person name="Klopp C."/>
            <person name="Thompson A.W."/>
            <person name="Robinson-Rechavi M."/>
            <person name="Braasch I."/>
            <person name="Lecointre G."/>
            <person name="Bobe J."/>
            <person name="Postlethwait J.H."/>
            <person name="Berthelot C."/>
            <person name="Roest Crollius H."/>
            <person name="Guiguen Y."/>
        </authorList>
    </citation>
    <scope>NUCLEOTIDE SEQUENCE</scope>
    <source>
        <strain evidence="12">NC1722</strain>
    </source>
</reference>
<evidence type="ECO:0000313" key="12">
    <source>
        <dbReference type="EMBL" id="KAJ8377456.1"/>
    </source>
</evidence>
<dbReference type="InterPro" id="IPR000719">
    <property type="entry name" value="Prot_kinase_dom"/>
</dbReference>
<dbReference type="Proteomes" id="UP001221898">
    <property type="component" value="Unassembled WGS sequence"/>
</dbReference>
<feature type="domain" description="Protein kinase" evidence="11">
    <location>
        <begin position="69"/>
        <end position="340"/>
    </location>
</feature>
<evidence type="ECO:0000256" key="5">
    <source>
        <dbReference type="ARBA" id="ARBA00023136"/>
    </source>
</evidence>
<evidence type="ECO:0000256" key="1">
    <source>
        <dbReference type="ARBA" id="ARBA00001913"/>
    </source>
</evidence>
<dbReference type="InterPro" id="IPR011009">
    <property type="entry name" value="Kinase-like_dom_sf"/>
</dbReference>
<dbReference type="Pfam" id="PF00069">
    <property type="entry name" value="Pkinase"/>
    <property type="match status" value="1"/>
</dbReference>